<evidence type="ECO:0008006" key="5">
    <source>
        <dbReference type="Google" id="ProtNLM"/>
    </source>
</evidence>
<feature type="region of interest" description="Disordered" evidence="1">
    <location>
        <begin position="103"/>
        <end position="132"/>
    </location>
</feature>
<evidence type="ECO:0000313" key="3">
    <source>
        <dbReference type="EMBL" id="MQM30686.1"/>
    </source>
</evidence>
<organism evidence="3 4">
    <name type="scientific">Candidatus Accumulibacter phosphatis</name>
    <dbReference type="NCBI Taxonomy" id="327160"/>
    <lineage>
        <taxon>Bacteria</taxon>
        <taxon>Pseudomonadati</taxon>
        <taxon>Pseudomonadota</taxon>
        <taxon>Betaproteobacteria</taxon>
        <taxon>Candidatus Accumulibacter</taxon>
    </lineage>
</organism>
<accession>A0A6A7RUU0</accession>
<evidence type="ECO:0000256" key="1">
    <source>
        <dbReference type="SAM" id="MobiDB-lite"/>
    </source>
</evidence>
<dbReference type="PANTHER" id="PTHR34703">
    <property type="entry name" value="ANTIPORTER SUBUNIT MNHG2-RELATED"/>
    <property type="match status" value="1"/>
</dbReference>
<feature type="transmembrane region" description="Helical" evidence="2">
    <location>
        <begin position="6"/>
        <end position="29"/>
    </location>
</feature>
<dbReference type="AlphaFoldDB" id="A0A6A7RUU0"/>
<name>A0A6A7RUU0_9PROT</name>
<dbReference type="NCBIfam" id="TIGR01300">
    <property type="entry name" value="CPA3_mnhG_phaG"/>
    <property type="match status" value="1"/>
</dbReference>
<reference evidence="3 4" key="1">
    <citation type="submission" date="2017-09" db="EMBL/GenBank/DDBJ databases">
        <title>Metagenomic Analysis Reveals Denitrifying Candidatus Accumulibacter and Flanking Population as a Source of N2O.</title>
        <authorList>
            <person name="Gao H."/>
            <person name="Mao Y."/>
            <person name="Zhao X."/>
            <person name="Liu W.-T."/>
            <person name="Zhang T."/>
            <person name="Wells G."/>
        </authorList>
    </citation>
    <scope>NUCLEOTIDE SEQUENCE [LARGE SCALE GENOMIC DNA]</scope>
    <source>
        <strain evidence="3">CANDO_2_IC</strain>
    </source>
</reference>
<evidence type="ECO:0000256" key="2">
    <source>
        <dbReference type="SAM" id="Phobius"/>
    </source>
</evidence>
<feature type="transmembrane region" description="Helical" evidence="2">
    <location>
        <begin position="68"/>
        <end position="88"/>
    </location>
</feature>
<dbReference type="Pfam" id="PF03334">
    <property type="entry name" value="PhaG_MnhG_YufB"/>
    <property type="match status" value="1"/>
</dbReference>
<evidence type="ECO:0000313" key="4">
    <source>
        <dbReference type="Proteomes" id="UP000342300"/>
    </source>
</evidence>
<keyword evidence="2" id="KW-0472">Membrane</keyword>
<dbReference type="Proteomes" id="UP000342300">
    <property type="component" value="Unassembled WGS sequence"/>
</dbReference>
<dbReference type="EMBL" id="PDHS01000202">
    <property type="protein sequence ID" value="MQM30686.1"/>
    <property type="molecule type" value="Genomic_DNA"/>
</dbReference>
<keyword evidence="2" id="KW-1133">Transmembrane helix</keyword>
<dbReference type="PANTHER" id="PTHR34703:SF1">
    <property type="entry name" value="ANTIPORTER SUBUNIT MNHG2-RELATED"/>
    <property type="match status" value="1"/>
</dbReference>
<protein>
    <recommendedName>
        <fullName evidence="5">Sodium:proton antiporter</fullName>
    </recommendedName>
</protein>
<feature type="transmembrane region" description="Helical" evidence="2">
    <location>
        <begin position="41"/>
        <end position="62"/>
    </location>
</feature>
<sequence>MSSLLIDILSWFCLLAGGLFCAIGALGLLRMPDFYTRTHAASVTDTLGAGLILLGLMLQAGLTLITVKLVMIGLLLCFTGPVAAHALAKAAMKRGLLPLLADAGSASPRSPNDAARQRQQGLPGQEGAPSKP</sequence>
<dbReference type="InterPro" id="IPR005133">
    <property type="entry name" value="PhaG_MnhG_YufB"/>
</dbReference>
<gene>
    <name evidence="3" type="ORF">CRU78_09190</name>
</gene>
<keyword evidence="2" id="KW-0812">Transmembrane</keyword>
<dbReference type="GO" id="GO:0015385">
    <property type="term" value="F:sodium:proton antiporter activity"/>
    <property type="evidence" value="ECO:0007669"/>
    <property type="project" value="TreeGrafter"/>
</dbReference>
<comment type="caution">
    <text evidence="3">The sequence shown here is derived from an EMBL/GenBank/DDBJ whole genome shotgun (WGS) entry which is preliminary data.</text>
</comment>
<proteinExistence type="predicted"/>